<feature type="coiled-coil region" evidence="1">
    <location>
        <begin position="15"/>
        <end position="56"/>
    </location>
</feature>
<keyword evidence="3" id="KW-1185">Reference proteome</keyword>
<reference evidence="2 3" key="1">
    <citation type="journal article" date="2023" name="Microb. Genom.">
        <title>Mesoterricola silvestris gen. nov., sp. nov., Mesoterricola sediminis sp. nov., Geothrix oryzae sp. nov., Geothrix edaphica sp. nov., Geothrix rubra sp. nov., and Geothrix limicola sp. nov., six novel members of Acidobacteriota isolated from soils.</title>
        <authorList>
            <person name="Weisberg A.J."/>
            <person name="Pearce E."/>
            <person name="Kramer C.G."/>
            <person name="Chang J.H."/>
            <person name="Clarke C.R."/>
        </authorList>
    </citation>
    <scope>NUCLEOTIDE SEQUENCE [LARGE SCALE GENOMIC DNA]</scope>
    <source>
        <strain evidence="2 3">ID09-01A</strain>
    </source>
</reference>
<comment type="caution">
    <text evidence="2">The sequence shown here is derived from an EMBL/GenBank/DDBJ whole genome shotgun (WGS) entry which is preliminary data.</text>
</comment>
<keyword evidence="1" id="KW-0175">Coiled coil</keyword>
<evidence type="ECO:0000313" key="2">
    <source>
        <dbReference type="EMBL" id="MDX3707258.1"/>
    </source>
</evidence>
<protein>
    <submittedName>
        <fullName evidence="2">Uncharacterized protein</fullName>
    </submittedName>
</protein>
<name>A0ABU4NWS2_9ACTN</name>
<dbReference type="EMBL" id="JARAYU010000045">
    <property type="protein sequence ID" value="MDX3707258.1"/>
    <property type="molecule type" value="Genomic_DNA"/>
</dbReference>
<proteinExistence type="predicted"/>
<evidence type="ECO:0000256" key="1">
    <source>
        <dbReference type="SAM" id="Coils"/>
    </source>
</evidence>
<dbReference type="Proteomes" id="UP001271274">
    <property type="component" value="Unassembled WGS sequence"/>
</dbReference>
<accession>A0ABU4NWS2</accession>
<gene>
    <name evidence="2" type="ORF">PV662_47860</name>
</gene>
<evidence type="ECO:0000313" key="3">
    <source>
        <dbReference type="Proteomes" id="UP001271274"/>
    </source>
</evidence>
<dbReference type="RefSeq" id="WP_319063982.1">
    <property type="nucleotide sequence ID" value="NZ_JARAYT010000032.1"/>
</dbReference>
<organism evidence="2 3">
    <name type="scientific">Streptomyces europaeiscabiei</name>
    <dbReference type="NCBI Taxonomy" id="146819"/>
    <lineage>
        <taxon>Bacteria</taxon>
        <taxon>Bacillati</taxon>
        <taxon>Actinomycetota</taxon>
        <taxon>Actinomycetes</taxon>
        <taxon>Kitasatosporales</taxon>
        <taxon>Streptomycetaceae</taxon>
        <taxon>Streptomyces</taxon>
    </lineage>
</organism>
<sequence>MTDRIRLDDLTSDQYDQLYAERDAARATNRRLNRRAQELEAELAAYRRAVDQWEINERGTYVPLRTLAAIAKAAGLPVPDRWELHYERVEQAEAALARIRALLATGQIGCCAHLVRTALTARPADDTTPAGLHARVADAIRDSPARYHDDIATAVLAALAQAEQQGVHRYLSTGCLHGDHAYCQAMTGLNGAKRPGECKFCQASCRCGCHTDEEQPGPD</sequence>